<organism evidence="1 2">
    <name type="scientific">Cellulomonas cellasea DSM 20118</name>
    <dbReference type="NCBI Taxonomy" id="1408250"/>
    <lineage>
        <taxon>Bacteria</taxon>
        <taxon>Bacillati</taxon>
        <taxon>Actinomycetota</taxon>
        <taxon>Actinomycetes</taxon>
        <taxon>Micrococcales</taxon>
        <taxon>Cellulomonadaceae</taxon>
        <taxon>Cellulomonas</taxon>
    </lineage>
</organism>
<evidence type="ECO:0000313" key="1">
    <source>
        <dbReference type="EMBL" id="KGM00551.1"/>
    </source>
</evidence>
<comment type="caution">
    <text evidence="1">The sequence shown here is derived from an EMBL/GenBank/DDBJ whole genome shotgun (WGS) entry which is preliminary data.</text>
</comment>
<dbReference type="EMBL" id="AXNT01000193">
    <property type="protein sequence ID" value="KGM00551.1"/>
    <property type="molecule type" value="Genomic_DNA"/>
</dbReference>
<name>A0A0A0B5K4_9CELL</name>
<keyword evidence="2" id="KW-1185">Reference proteome</keyword>
<proteinExistence type="predicted"/>
<dbReference type="RefSeq" id="WP_034635152.1">
    <property type="nucleotide sequence ID" value="NZ_AXNT01000193.1"/>
</dbReference>
<gene>
    <name evidence="1" type="ORF">Q760_08090</name>
</gene>
<sequence length="181" mass="17117">MAEVPGRPGTPSTALVEIDDAAVGALVAAAEQGGAPLRVGGVTVDLAGVTGVAGLVAAVNGTPQLDGVVVAEVAPGGFVLRAVAPVPAPVVVDGVPSVSAPGEPTVPAVPGTPAGVRGVVDLAHLPGSIALGGGPALDLATVGTSLAPGSDPSTVATALRSALEQHLPGPRSRSAPTARSP</sequence>
<evidence type="ECO:0000313" key="2">
    <source>
        <dbReference type="Proteomes" id="UP000029833"/>
    </source>
</evidence>
<accession>A0A0A0B5K4</accession>
<dbReference type="AlphaFoldDB" id="A0A0A0B5K4"/>
<reference evidence="1 2" key="1">
    <citation type="submission" date="2013-10" db="EMBL/GenBank/DDBJ databases">
        <authorList>
            <person name="Wang G."/>
            <person name="Zhuang W."/>
        </authorList>
    </citation>
    <scope>NUCLEOTIDE SEQUENCE [LARGE SCALE GENOMIC DNA]</scope>
    <source>
        <strain evidence="1 2">DSM 20118</strain>
    </source>
</reference>
<protein>
    <submittedName>
        <fullName evidence="1">Uncharacterized protein</fullName>
    </submittedName>
</protein>
<dbReference type="Proteomes" id="UP000029833">
    <property type="component" value="Unassembled WGS sequence"/>
</dbReference>